<dbReference type="InterPro" id="IPR029062">
    <property type="entry name" value="Class_I_gatase-like"/>
</dbReference>
<dbReference type="PANTHER" id="PTHR48094:SF12">
    <property type="entry name" value="PARKINSON DISEASE PROTEIN 7 HOMOLOG"/>
    <property type="match status" value="1"/>
</dbReference>
<gene>
    <name evidence="2" type="ORF">MAMA39_03180</name>
</gene>
<dbReference type="PANTHER" id="PTHR48094">
    <property type="entry name" value="PROTEIN/NUCLEIC ACID DEGLYCASE DJ-1-RELATED"/>
    <property type="match status" value="1"/>
</dbReference>
<dbReference type="Proteomes" id="UP000261764">
    <property type="component" value="Chromosome I"/>
</dbReference>
<proteinExistence type="predicted"/>
<evidence type="ECO:0000313" key="3">
    <source>
        <dbReference type="Proteomes" id="UP000261764"/>
    </source>
</evidence>
<organism evidence="2 3">
    <name type="scientific">Mycoplasma amphoriforme A39</name>
    <dbReference type="NCBI Taxonomy" id="572419"/>
    <lineage>
        <taxon>Bacteria</taxon>
        <taxon>Bacillati</taxon>
        <taxon>Mycoplasmatota</taxon>
        <taxon>Mollicutes</taxon>
        <taxon>Mycoplasmataceae</taxon>
        <taxon>Mycoplasma</taxon>
    </lineage>
</organism>
<accession>A0A292IIB1</accession>
<dbReference type="EMBL" id="HG937516">
    <property type="protein sequence ID" value="CDN40438.1"/>
    <property type="molecule type" value="Genomic_DNA"/>
</dbReference>
<name>A0A292IIB1_9MOLU</name>
<dbReference type="GO" id="GO:0005737">
    <property type="term" value="C:cytoplasm"/>
    <property type="evidence" value="ECO:0007669"/>
    <property type="project" value="TreeGrafter"/>
</dbReference>
<sequence length="205" mass="22888">MKSVISEKNQAKEPRVVPSKRQIRIATIVATKSEDMELIVPTDLWRRAHFIVDLISIEKKNSVTLAHGTAIKCTQTIDKTNLKQYNAIFLPGGEGAMKFHLEPKLVEHLKMFNETQRYLMGICIAPLVFSKLDLLGKHKATCFPENQKELGANLDKSAKNVVVDGNFITAKAAGNVIEFALKVIEVLASKKEAETVAKKINYKKN</sequence>
<dbReference type="KEGG" id="mamp:MAMA39_03180"/>
<evidence type="ECO:0000259" key="1">
    <source>
        <dbReference type="Pfam" id="PF01965"/>
    </source>
</evidence>
<dbReference type="InterPro" id="IPR050325">
    <property type="entry name" value="Prot/Nucl_acid_deglycase"/>
</dbReference>
<dbReference type="Gene3D" id="3.40.50.880">
    <property type="match status" value="1"/>
</dbReference>
<keyword evidence="3" id="KW-1185">Reference proteome</keyword>
<dbReference type="SUPFAM" id="SSF52317">
    <property type="entry name" value="Class I glutamine amidotransferase-like"/>
    <property type="match status" value="1"/>
</dbReference>
<dbReference type="RefSeq" id="WP_343251786.1">
    <property type="nucleotide sequence ID" value="NZ_HG937516.1"/>
</dbReference>
<dbReference type="CDD" id="cd03135">
    <property type="entry name" value="GATase1_DJ-1"/>
    <property type="match status" value="1"/>
</dbReference>
<protein>
    <recommendedName>
        <fullName evidence="1">DJ-1/PfpI domain-containing protein</fullName>
    </recommendedName>
</protein>
<reference evidence="2 3" key="1">
    <citation type="journal article" date="2015" name="Clin. Infect. Dis.">
        <title>Genomic Investigations unmask Mycoplasma amphoriforme, a new respiratory pathogen.</title>
        <authorList>
            <person name="Gillespie S.H."/>
            <person name="Ling C.L."/>
            <person name="Oravcova K."/>
            <person name="Pinheiro M."/>
            <person name="Wells L."/>
            <person name="Bryant J.M."/>
            <person name="McHugh T.D."/>
            <person name="Bebear C."/>
            <person name="Webster D."/>
            <person name="Harris S.R."/>
            <person name="Seth-Smith H.M."/>
            <person name="Thomson N.R."/>
        </authorList>
    </citation>
    <scope>NUCLEOTIDE SEQUENCE [LARGE SCALE GENOMIC DNA]</scope>
    <source>
        <strain evidence="2 3">A39</strain>
    </source>
</reference>
<dbReference type="Pfam" id="PF01965">
    <property type="entry name" value="DJ-1_PfpI"/>
    <property type="match status" value="1"/>
</dbReference>
<dbReference type="InterPro" id="IPR002818">
    <property type="entry name" value="DJ-1/PfpI"/>
</dbReference>
<feature type="domain" description="DJ-1/PfpI" evidence="1">
    <location>
        <begin position="24"/>
        <end position="185"/>
    </location>
</feature>
<dbReference type="AlphaFoldDB" id="A0A292IIB1"/>
<evidence type="ECO:0000313" key="2">
    <source>
        <dbReference type="EMBL" id="CDN40438.1"/>
    </source>
</evidence>